<gene>
    <name evidence="1" type="ORF">DFP95_11437</name>
</gene>
<protein>
    <submittedName>
        <fullName evidence="1">Uncharacterized protein</fullName>
    </submittedName>
</protein>
<dbReference type="Proteomes" id="UP000256869">
    <property type="component" value="Unassembled WGS sequence"/>
</dbReference>
<proteinExistence type="predicted"/>
<keyword evidence="2" id="KW-1185">Reference proteome</keyword>
<reference evidence="1 2" key="1">
    <citation type="submission" date="2018-07" db="EMBL/GenBank/DDBJ databases">
        <title>Genomic Encyclopedia of Type Strains, Phase III (KMG-III): the genomes of soil and plant-associated and newly described type strains.</title>
        <authorList>
            <person name="Whitman W."/>
        </authorList>
    </citation>
    <scope>NUCLEOTIDE SEQUENCE [LARGE SCALE GENOMIC DNA]</scope>
    <source>
        <strain evidence="1 2">CECT 8236</strain>
    </source>
</reference>
<name>A0A3D9I3B0_9BACL</name>
<comment type="caution">
    <text evidence="1">The sequence shown here is derived from an EMBL/GenBank/DDBJ whole genome shotgun (WGS) entry which is preliminary data.</text>
</comment>
<dbReference type="AlphaFoldDB" id="A0A3D9I3B0"/>
<accession>A0A3D9I3B0</accession>
<dbReference type="EMBL" id="QRDY01000014">
    <property type="protein sequence ID" value="RED56263.1"/>
    <property type="molecule type" value="Genomic_DNA"/>
</dbReference>
<evidence type="ECO:0000313" key="2">
    <source>
        <dbReference type="Proteomes" id="UP000256869"/>
    </source>
</evidence>
<sequence length="65" mass="7715">MKRRQKMIQVFFRHQEDELEKEWTIHVPAKSEMLAIVVACKCFVSDGFDLDDVIDVSTMRSYSYL</sequence>
<dbReference type="RefSeq" id="WP_115994482.1">
    <property type="nucleotide sequence ID" value="NZ_QRDY01000014.1"/>
</dbReference>
<evidence type="ECO:0000313" key="1">
    <source>
        <dbReference type="EMBL" id="RED56263.1"/>
    </source>
</evidence>
<organism evidence="1 2">
    <name type="scientific">Cohnella lupini</name>
    <dbReference type="NCBI Taxonomy" id="1294267"/>
    <lineage>
        <taxon>Bacteria</taxon>
        <taxon>Bacillati</taxon>
        <taxon>Bacillota</taxon>
        <taxon>Bacilli</taxon>
        <taxon>Bacillales</taxon>
        <taxon>Paenibacillaceae</taxon>
        <taxon>Cohnella</taxon>
    </lineage>
</organism>